<dbReference type="OMA" id="CYIDFPI"/>
<dbReference type="PANTHER" id="PTHR42342">
    <property type="entry name" value="STATIONARY PHASE PROTEIN 5"/>
    <property type="match status" value="1"/>
</dbReference>
<keyword evidence="1" id="KW-0175">Coiled coil</keyword>
<accession>Q6BMR0</accession>
<dbReference type="GO" id="GO:0043248">
    <property type="term" value="P:proteasome assembly"/>
    <property type="evidence" value="ECO:0007669"/>
    <property type="project" value="TreeGrafter"/>
</dbReference>
<dbReference type="EMBL" id="CR382138">
    <property type="protein sequence ID" value="CAG88824.2"/>
    <property type="molecule type" value="Genomic_DNA"/>
</dbReference>
<dbReference type="GO" id="GO:0070628">
    <property type="term" value="F:proteasome binding"/>
    <property type="evidence" value="ECO:0007669"/>
    <property type="project" value="InterPro"/>
</dbReference>
<reference evidence="3 4" key="1">
    <citation type="journal article" date="2004" name="Nature">
        <title>Genome evolution in yeasts.</title>
        <authorList>
            <consortium name="Genolevures"/>
            <person name="Dujon B."/>
            <person name="Sherman D."/>
            <person name="Fischer G."/>
            <person name="Durrens P."/>
            <person name="Casaregola S."/>
            <person name="Lafontaine I."/>
            <person name="de Montigny J."/>
            <person name="Marck C."/>
            <person name="Neuveglise C."/>
            <person name="Talla E."/>
            <person name="Goffard N."/>
            <person name="Frangeul L."/>
            <person name="Aigle M."/>
            <person name="Anthouard V."/>
            <person name="Babour A."/>
            <person name="Barbe V."/>
            <person name="Barnay S."/>
            <person name="Blanchin S."/>
            <person name="Beckerich J.M."/>
            <person name="Beyne E."/>
            <person name="Bleykasten C."/>
            <person name="Boisrame A."/>
            <person name="Boyer J."/>
            <person name="Cattolico L."/>
            <person name="Confanioleri F."/>
            <person name="de Daruvar A."/>
            <person name="Despons L."/>
            <person name="Fabre E."/>
            <person name="Fairhead C."/>
            <person name="Ferry-Dumazet H."/>
            <person name="Groppi A."/>
            <person name="Hantraye F."/>
            <person name="Hennequin C."/>
            <person name="Jauniaux N."/>
            <person name="Joyet P."/>
            <person name="Kachouri R."/>
            <person name="Kerrest A."/>
            <person name="Koszul R."/>
            <person name="Lemaire M."/>
            <person name="Lesur I."/>
            <person name="Ma L."/>
            <person name="Muller H."/>
            <person name="Nicaud J.M."/>
            <person name="Nikolski M."/>
            <person name="Oztas S."/>
            <person name="Ozier-Kalogeropoulos O."/>
            <person name="Pellenz S."/>
            <person name="Potier S."/>
            <person name="Richard G.F."/>
            <person name="Straub M.L."/>
            <person name="Suleau A."/>
            <person name="Swennene D."/>
            <person name="Tekaia F."/>
            <person name="Wesolowski-Louvel M."/>
            <person name="Westhof E."/>
            <person name="Wirth B."/>
            <person name="Zeniou-Meyer M."/>
            <person name="Zivanovic I."/>
            <person name="Bolotin-Fukuhara M."/>
            <person name="Thierry A."/>
            <person name="Bouchier C."/>
            <person name="Caudron B."/>
            <person name="Scarpelli C."/>
            <person name="Gaillardin C."/>
            <person name="Weissenbach J."/>
            <person name="Wincker P."/>
            <person name="Souciet J.L."/>
        </authorList>
    </citation>
    <scope>NUCLEOTIDE SEQUENCE [LARGE SCALE GENOMIC DNA]</scope>
    <source>
        <strain evidence="4">ATCC 36239 / CBS 767 / BCRC 21394 / JCM 1990 / NBRC 0083 / IGC 2968</strain>
    </source>
</reference>
<evidence type="ECO:0000256" key="1">
    <source>
        <dbReference type="SAM" id="Coils"/>
    </source>
</evidence>
<feature type="compositionally biased region" description="Basic and acidic residues" evidence="2">
    <location>
        <begin position="372"/>
        <end position="384"/>
    </location>
</feature>
<dbReference type="AlphaFoldDB" id="Q6BMR0"/>
<dbReference type="InterPro" id="IPR038816">
    <property type="entry name" value="Stationary_phase_5"/>
</dbReference>
<gene>
    <name evidence="3" type="ordered locus">DEHA2F03344g</name>
</gene>
<organism evidence="3 4">
    <name type="scientific">Debaryomyces hansenii (strain ATCC 36239 / CBS 767 / BCRC 21394 / JCM 1990 / NBRC 0083 / IGC 2968)</name>
    <name type="common">Yeast</name>
    <name type="synonym">Torulaspora hansenii</name>
    <dbReference type="NCBI Taxonomy" id="284592"/>
    <lineage>
        <taxon>Eukaryota</taxon>
        <taxon>Fungi</taxon>
        <taxon>Dikarya</taxon>
        <taxon>Ascomycota</taxon>
        <taxon>Saccharomycotina</taxon>
        <taxon>Pichiomycetes</taxon>
        <taxon>Debaryomycetaceae</taxon>
        <taxon>Debaryomyces</taxon>
    </lineage>
</organism>
<dbReference type="VEuPathDB" id="FungiDB:DEHA2F03344g"/>
<evidence type="ECO:0000313" key="4">
    <source>
        <dbReference type="Proteomes" id="UP000000599"/>
    </source>
</evidence>
<dbReference type="eggNOG" id="ENOG502S2SB">
    <property type="taxonomic scope" value="Eukaryota"/>
</dbReference>
<sequence length="407" mass="46586">MRSQTMKNLISLKKNITRRIKQTLEEIAENLGHPQQRPVPVPIPIPVRSGRNASRLSKQFSRYYSTSSNFTGGHYKFRAFQFLNVKYQNGGKLGRIIQNNSNWIRFNIQNSNFNQYRSFRTFHKSFLYNNFSQRYQSQFGNKMANMNFFRHPNGSSPIKNLNLNIRAFMNSKKFDTSDPSTYKQDLVLHSRPQVKSNIRLNVSLTPKFSELTLSMARTVSSAGCEETSHNTQTSNGCYVDFPMSSKFSIPAMTILNNEILDELMQDLKILESKIAELKSDLQNLFELGELPMKYLHDQNIIRVYFANCDKARLESLLREKNIINGIIYEEAVYGCSSDCANVSEADILSSYYGSSSSLGSSTEYDDDVLSDSSHHPLSNDHIIRPESGNQSQNSQHVSFCDEDICWV</sequence>
<feature type="coiled-coil region" evidence="1">
    <location>
        <begin position="260"/>
        <end position="287"/>
    </location>
</feature>
<dbReference type="GeneID" id="2903912"/>
<dbReference type="RefSeq" id="XP_460511.2">
    <property type="nucleotide sequence ID" value="XM_460511.1"/>
</dbReference>
<dbReference type="Proteomes" id="UP000000599">
    <property type="component" value="Chromosome F"/>
</dbReference>
<dbReference type="InParanoid" id="Q6BMR0"/>
<name>Q6BMR0_DEBHA</name>
<dbReference type="HOGENOM" id="CLU_741848_0_0_1"/>
<dbReference type="KEGG" id="dha:DEHA2F03344g"/>
<evidence type="ECO:0000256" key="2">
    <source>
        <dbReference type="SAM" id="MobiDB-lite"/>
    </source>
</evidence>
<feature type="region of interest" description="Disordered" evidence="2">
    <location>
        <begin position="363"/>
        <end position="395"/>
    </location>
</feature>
<keyword evidence="4" id="KW-1185">Reference proteome</keyword>
<evidence type="ECO:0000313" key="3">
    <source>
        <dbReference type="EMBL" id="CAG88824.2"/>
    </source>
</evidence>
<proteinExistence type="predicted"/>
<dbReference type="PANTHER" id="PTHR42342:SF1">
    <property type="entry name" value="STATIONARY PHASE PROTEIN 5"/>
    <property type="match status" value="1"/>
</dbReference>
<dbReference type="OrthoDB" id="416253at2759"/>
<protein>
    <submittedName>
        <fullName evidence="3">DEHA2F03344p</fullName>
    </submittedName>
</protein>